<protein>
    <submittedName>
        <fullName evidence="1">Uncharacterized protein</fullName>
    </submittedName>
</protein>
<gene>
    <name evidence="1" type="ORF">ACED39_19220</name>
</gene>
<reference evidence="1 2" key="1">
    <citation type="submission" date="2024-06" db="EMBL/GenBank/DDBJ databases">
        <authorList>
            <person name="Steensen K."/>
            <person name="Seneca J."/>
            <person name="Bartlau N."/>
            <person name="Yu A.X."/>
            <person name="Polz M.F."/>
        </authorList>
    </citation>
    <scope>NUCLEOTIDE SEQUENCE [LARGE SCALE GENOMIC DNA]</scope>
    <source>
        <strain evidence="1 2">1F146</strain>
    </source>
</reference>
<dbReference type="RefSeq" id="WP_371726536.1">
    <property type="nucleotide sequence ID" value="NZ_JBGOOS010000037.1"/>
</dbReference>
<evidence type="ECO:0000313" key="2">
    <source>
        <dbReference type="Proteomes" id="UP001569151"/>
    </source>
</evidence>
<dbReference type="EMBL" id="JBGOOS010000037">
    <property type="protein sequence ID" value="MEZ8210902.1"/>
    <property type="molecule type" value="Genomic_DNA"/>
</dbReference>
<proteinExistence type="predicted"/>
<sequence>MDDLLEILSALAQQRIRLIETYRTIKHYLDCGYCSIMEIKEDLKELVFVKDNVIIDICSNNKLNSNDFIELTNHQHDTIKIIINELS</sequence>
<organism evidence="1 2">
    <name type="scientific">Vibrio bivalvicida</name>
    <dbReference type="NCBI Taxonomy" id="1276888"/>
    <lineage>
        <taxon>Bacteria</taxon>
        <taxon>Pseudomonadati</taxon>
        <taxon>Pseudomonadota</taxon>
        <taxon>Gammaproteobacteria</taxon>
        <taxon>Vibrionales</taxon>
        <taxon>Vibrionaceae</taxon>
        <taxon>Vibrio</taxon>
        <taxon>Vibrio oreintalis group</taxon>
    </lineage>
</organism>
<name>A0ABV4MMU3_9VIBR</name>
<keyword evidence="2" id="KW-1185">Reference proteome</keyword>
<comment type="caution">
    <text evidence="1">The sequence shown here is derived from an EMBL/GenBank/DDBJ whole genome shotgun (WGS) entry which is preliminary data.</text>
</comment>
<evidence type="ECO:0000313" key="1">
    <source>
        <dbReference type="EMBL" id="MEZ8210902.1"/>
    </source>
</evidence>
<accession>A0ABV4MMU3</accession>
<dbReference type="Proteomes" id="UP001569151">
    <property type="component" value="Unassembled WGS sequence"/>
</dbReference>